<keyword evidence="7" id="KW-1185">Reference proteome</keyword>
<dbReference type="PROSITE" id="PS51081">
    <property type="entry name" value="ZF_SIAH"/>
    <property type="match status" value="1"/>
</dbReference>
<evidence type="ECO:0000256" key="3">
    <source>
        <dbReference type="ARBA" id="ARBA00022833"/>
    </source>
</evidence>
<evidence type="ECO:0000259" key="5">
    <source>
        <dbReference type="PROSITE" id="PS51081"/>
    </source>
</evidence>
<dbReference type="InterPro" id="IPR013010">
    <property type="entry name" value="Znf_SIAH"/>
</dbReference>
<dbReference type="GO" id="GO:0061630">
    <property type="term" value="F:ubiquitin protein ligase activity"/>
    <property type="evidence" value="ECO:0007669"/>
    <property type="project" value="TreeGrafter"/>
</dbReference>
<accession>A0AAD7ZEW6</accession>
<dbReference type="InterPro" id="IPR004162">
    <property type="entry name" value="SINA-like_animal"/>
</dbReference>
<feature type="domain" description="SIAH-type" evidence="5">
    <location>
        <begin position="57"/>
        <end position="120"/>
    </location>
</feature>
<evidence type="ECO:0000256" key="1">
    <source>
        <dbReference type="ARBA" id="ARBA00022723"/>
    </source>
</evidence>
<evidence type="ECO:0000256" key="4">
    <source>
        <dbReference type="PROSITE-ProRule" id="PRU00455"/>
    </source>
</evidence>
<dbReference type="AlphaFoldDB" id="A0AAD7ZEW6"/>
<name>A0AAD7ZEW6_DIPPU</name>
<dbReference type="InterPro" id="IPR013083">
    <property type="entry name" value="Znf_RING/FYVE/PHD"/>
</dbReference>
<keyword evidence="3" id="KW-0862">Zinc</keyword>
<sequence>MSFLICPRCDKLLVEPTAVCEAGHTFCKTCISDICSICSLNVIKDTRNLAIEDICKKIGYPCPNRIYGCNHIITRNLHVGHISRCMHNEMVCPVGMIPGMHCGWTGLKRFIYHHTCYDHGEIVTRSSQIISMNNNNDAQFMIYDDEIFMFGKFRLYDIWCAFVQRAGLTSKSYKYIFKLVSHQNGFDTLEMTFPVFRFDDDFDKRLELGDALILRDNECHDFAGENGLFILASIEEIS</sequence>
<dbReference type="Proteomes" id="UP001233999">
    <property type="component" value="Unassembled WGS sequence"/>
</dbReference>
<dbReference type="GO" id="GO:0005737">
    <property type="term" value="C:cytoplasm"/>
    <property type="evidence" value="ECO:0007669"/>
    <property type="project" value="TreeGrafter"/>
</dbReference>
<dbReference type="Pfam" id="PF21361">
    <property type="entry name" value="Sina_ZnF"/>
    <property type="match status" value="1"/>
</dbReference>
<gene>
    <name evidence="6" type="ORF">L9F63_024425</name>
</gene>
<dbReference type="EMBL" id="JASPKZ010008398">
    <property type="protein sequence ID" value="KAJ9579469.1"/>
    <property type="molecule type" value="Genomic_DNA"/>
</dbReference>
<evidence type="ECO:0000256" key="2">
    <source>
        <dbReference type="ARBA" id="ARBA00022771"/>
    </source>
</evidence>
<proteinExistence type="predicted"/>
<reference evidence="6" key="2">
    <citation type="submission" date="2023-05" db="EMBL/GenBank/DDBJ databases">
        <authorList>
            <person name="Fouks B."/>
        </authorList>
    </citation>
    <scope>NUCLEOTIDE SEQUENCE</scope>
    <source>
        <strain evidence="6">Stay&amp;Tobe</strain>
        <tissue evidence="6">Testes</tissue>
    </source>
</reference>
<keyword evidence="2 4" id="KW-0863">Zinc-finger</keyword>
<dbReference type="GO" id="GO:0043161">
    <property type="term" value="P:proteasome-mediated ubiquitin-dependent protein catabolic process"/>
    <property type="evidence" value="ECO:0007669"/>
    <property type="project" value="TreeGrafter"/>
</dbReference>
<dbReference type="PANTHER" id="PTHR45877:SF2">
    <property type="entry name" value="E3 UBIQUITIN-PROTEIN LIGASE SINA-RELATED"/>
    <property type="match status" value="1"/>
</dbReference>
<evidence type="ECO:0000313" key="6">
    <source>
        <dbReference type="EMBL" id="KAJ9579469.1"/>
    </source>
</evidence>
<keyword evidence="1" id="KW-0479">Metal-binding</keyword>
<protein>
    <recommendedName>
        <fullName evidence="5">SIAH-type domain-containing protein</fullName>
    </recommendedName>
</protein>
<dbReference type="Gene3D" id="3.30.40.10">
    <property type="entry name" value="Zinc/RING finger domain, C3HC4 (zinc finger)"/>
    <property type="match status" value="1"/>
</dbReference>
<dbReference type="GO" id="GO:0031624">
    <property type="term" value="F:ubiquitin conjugating enzyme binding"/>
    <property type="evidence" value="ECO:0007669"/>
    <property type="project" value="TreeGrafter"/>
</dbReference>
<reference evidence="6" key="1">
    <citation type="journal article" date="2023" name="IScience">
        <title>Live-bearing cockroach genome reveals convergent evolutionary mechanisms linked to viviparity in insects and beyond.</title>
        <authorList>
            <person name="Fouks B."/>
            <person name="Harrison M.C."/>
            <person name="Mikhailova A.A."/>
            <person name="Marchal E."/>
            <person name="English S."/>
            <person name="Carruthers M."/>
            <person name="Jennings E.C."/>
            <person name="Chiamaka E.L."/>
            <person name="Frigard R.A."/>
            <person name="Pippel M."/>
            <person name="Attardo G.M."/>
            <person name="Benoit J.B."/>
            <person name="Bornberg-Bauer E."/>
            <person name="Tobe S.S."/>
        </authorList>
    </citation>
    <scope>NUCLEOTIDE SEQUENCE</scope>
    <source>
        <strain evidence="6">Stay&amp;Tobe</strain>
    </source>
</reference>
<evidence type="ECO:0000313" key="7">
    <source>
        <dbReference type="Proteomes" id="UP001233999"/>
    </source>
</evidence>
<dbReference type="GO" id="GO:0008270">
    <property type="term" value="F:zinc ion binding"/>
    <property type="evidence" value="ECO:0007669"/>
    <property type="project" value="UniProtKB-KW"/>
</dbReference>
<comment type="caution">
    <text evidence="6">The sequence shown here is derived from an EMBL/GenBank/DDBJ whole genome shotgun (WGS) entry which is preliminary data.</text>
</comment>
<dbReference type="SUPFAM" id="SSF49599">
    <property type="entry name" value="TRAF domain-like"/>
    <property type="match status" value="1"/>
</dbReference>
<organism evidence="6 7">
    <name type="scientific">Diploptera punctata</name>
    <name type="common">Pacific beetle cockroach</name>
    <dbReference type="NCBI Taxonomy" id="6984"/>
    <lineage>
        <taxon>Eukaryota</taxon>
        <taxon>Metazoa</taxon>
        <taxon>Ecdysozoa</taxon>
        <taxon>Arthropoda</taxon>
        <taxon>Hexapoda</taxon>
        <taxon>Insecta</taxon>
        <taxon>Pterygota</taxon>
        <taxon>Neoptera</taxon>
        <taxon>Polyneoptera</taxon>
        <taxon>Dictyoptera</taxon>
        <taxon>Blattodea</taxon>
        <taxon>Blaberoidea</taxon>
        <taxon>Blaberidae</taxon>
        <taxon>Diplopterinae</taxon>
        <taxon>Diploptera</taxon>
    </lineage>
</organism>
<dbReference type="PANTHER" id="PTHR45877">
    <property type="entry name" value="E3 UBIQUITIN-PROTEIN LIGASE SIAH2"/>
    <property type="match status" value="1"/>
</dbReference>